<keyword evidence="1" id="KW-0812">Transmembrane</keyword>
<comment type="caution">
    <text evidence="2">The sequence shown here is derived from an EMBL/GenBank/DDBJ whole genome shotgun (WGS) entry which is preliminary data.</text>
</comment>
<dbReference type="Proteomes" id="UP000288805">
    <property type="component" value="Unassembled WGS sequence"/>
</dbReference>
<sequence>MARLVKSFLQSMLKLVNLVMGMVGVTIILYGLWMMRVWQRDMQGSSSDSFEPPHFPWFIWASIITGISFCVITSIGHIAADTVNAQYMVILVSLLLLETALAADIFLNSDWEKDLPEDPTGRFDDFKDFVNSNIEMFQWIGLLIVLAQGISILLAMVLRTTERGQASNYDSDDDYTTARNPLLNGPVQPLPYVANDAWTVGHDSVISYSQPYFSA</sequence>
<protein>
    <submittedName>
        <fullName evidence="2">Tetraspanin-19</fullName>
    </submittedName>
</protein>
<feature type="transmembrane region" description="Helical" evidence="1">
    <location>
        <begin position="136"/>
        <end position="158"/>
    </location>
</feature>
<evidence type="ECO:0000313" key="3">
    <source>
        <dbReference type="Proteomes" id="UP000288805"/>
    </source>
</evidence>
<feature type="transmembrane region" description="Helical" evidence="1">
    <location>
        <begin position="87"/>
        <end position="107"/>
    </location>
</feature>
<feature type="transmembrane region" description="Helical" evidence="1">
    <location>
        <begin position="12"/>
        <end position="35"/>
    </location>
</feature>
<keyword evidence="1" id="KW-0472">Membrane</keyword>
<reference evidence="2 3" key="1">
    <citation type="journal article" date="2018" name="PLoS Genet.">
        <title>Population sequencing reveals clonal diversity and ancestral inbreeding in the grapevine cultivar Chardonnay.</title>
        <authorList>
            <person name="Roach M.J."/>
            <person name="Johnson D.L."/>
            <person name="Bohlmann J."/>
            <person name="van Vuuren H.J."/>
            <person name="Jones S.J."/>
            <person name="Pretorius I.S."/>
            <person name="Schmidt S.A."/>
            <person name="Borneman A.R."/>
        </authorList>
    </citation>
    <scope>NUCLEOTIDE SEQUENCE [LARGE SCALE GENOMIC DNA]</scope>
    <source>
        <strain evidence="3">cv. Chardonnay</strain>
        <tissue evidence="2">Leaf</tissue>
    </source>
</reference>
<dbReference type="AlphaFoldDB" id="A0A438DR23"/>
<organism evidence="2 3">
    <name type="scientific">Vitis vinifera</name>
    <name type="common">Grape</name>
    <dbReference type="NCBI Taxonomy" id="29760"/>
    <lineage>
        <taxon>Eukaryota</taxon>
        <taxon>Viridiplantae</taxon>
        <taxon>Streptophyta</taxon>
        <taxon>Embryophyta</taxon>
        <taxon>Tracheophyta</taxon>
        <taxon>Spermatophyta</taxon>
        <taxon>Magnoliopsida</taxon>
        <taxon>eudicotyledons</taxon>
        <taxon>Gunneridae</taxon>
        <taxon>Pentapetalae</taxon>
        <taxon>rosids</taxon>
        <taxon>Vitales</taxon>
        <taxon>Vitaceae</taxon>
        <taxon>Viteae</taxon>
        <taxon>Vitis</taxon>
    </lineage>
</organism>
<accession>A0A438DR23</accession>
<feature type="transmembrane region" description="Helical" evidence="1">
    <location>
        <begin position="55"/>
        <end position="75"/>
    </location>
</feature>
<proteinExistence type="predicted"/>
<keyword evidence="1" id="KW-1133">Transmembrane helix</keyword>
<dbReference type="EMBL" id="QGNW01001520">
    <property type="protein sequence ID" value="RVW37899.1"/>
    <property type="molecule type" value="Genomic_DNA"/>
</dbReference>
<gene>
    <name evidence="2" type="primary">TOM2AH3_3</name>
    <name evidence="2" type="ORF">CK203_094219</name>
</gene>
<evidence type="ECO:0000313" key="2">
    <source>
        <dbReference type="EMBL" id="RVW37899.1"/>
    </source>
</evidence>
<name>A0A438DR23_VITVI</name>
<evidence type="ECO:0000256" key="1">
    <source>
        <dbReference type="SAM" id="Phobius"/>
    </source>
</evidence>